<gene>
    <name evidence="2" type="ORF">DAPPUDRAFT_242575</name>
</gene>
<name>E9GGZ8_DAPPU</name>
<proteinExistence type="predicted"/>
<dbReference type="Proteomes" id="UP000000305">
    <property type="component" value="Unassembled WGS sequence"/>
</dbReference>
<dbReference type="HOGENOM" id="CLU_2348767_0_0_1"/>
<reference evidence="2 3" key="1">
    <citation type="journal article" date="2011" name="Science">
        <title>The ecoresponsive genome of Daphnia pulex.</title>
        <authorList>
            <person name="Colbourne J.K."/>
            <person name="Pfrender M.E."/>
            <person name="Gilbert D."/>
            <person name="Thomas W.K."/>
            <person name="Tucker A."/>
            <person name="Oakley T.H."/>
            <person name="Tokishita S."/>
            <person name="Aerts A."/>
            <person name="Arnold G.J."/>
            <person name="Basu M.K."/>
            <person name="Bauer D.J."/>
            <person name="Caceres C.E."/>
            <person name="Carmel L."/>
            <person name="Casola C."/>
            <person name="Choi J.H."/>
            <person name="Detter J.C."/>
            <person name="Dong Q."/>
            <person name="Dusheyko S."/>
            <person name="Eads B.D."/>
            <person name="Frohlich T."/>
            <person name="Geiler-Samerotte K.A."/>
            <person name="Gerlach D."/>
            <person name="Hatcher P."/>
            <person name="Jogdeo S."/>
            <person name="Krijgsveld J."/>
            <person name="Kriventseva E.V."/>
            <person name="Kultz D."/>
            <person name="Laforsch C."/>
            <person name="Lindquist E."/>
            <person name="Lopez J."/>
            <person name="Manak J.R."/>
            <person name="Muller J."/>
            <person name="Pangilinan J."/>
            <person name="Patwardhan R.P."/>
            <person name="Pitluck S."/>
            <person name="Pritham E.J."/>
            <person name="Rechtsteiner A."/>
            <person name="Rho M."/>
            <person name="Rogozin I.B."/>
            <person name="Sakarya O."/>
            <person name="Salamov A."/>
            <person name="Schaack S."/>
            <person name="Shapiro H."/>
            <person name="Shiga Y."/>
            <person name="Skalitzky C."/>
            <person name="Smith Z."/>
            <person name="Souvorov A."/>
            <person name="Sung W."/>
            <person name="Tang Z."/>
            <person name="Tsuchiya D."/>
            <person name="Tu H."/>
            <person name="Vos H."/>
            <person name="Wang M."/>
            <person name="Wolf Y.I."/>
            <person name="Yamagata H."/>
            <person name="Yamada T."/>
            <person name="Ye Y."/>
            <person name="Shaw J.R."/>
            <person name="Andrews J."/>
            <person name="Crease T.J."/>
            <person name="Tang H."/>
            <person name="Lucas S.M."/>
            <person name="Robertson H.M."/>
            <person name="Bork P."/>
            <person name="Koonin E.V."/>
            <person name="Zdobnov E.M."/>
            <person name="Grigoriev I.V."/>
            <person name="Lynch M."/>
            <person name="Boore J.L."/>
        </authorList>
    </citation>
    <scope>NUCLEOTIDE SEQUENCE [LARGE SCALE GENOMIC DNA]</scope>
</reference>
<dbReference type="EMBL" id="GL732544">
    <property type="protein sequence ID" value="EFX81115.1"/>
    <property type="molecule type" value="Genomic_DNA"/>
</dbReference>
<evidence type="ECO:0000256" key="1">
    <source>
        <dbReference type="SAM" id="MobiDB-lite"/>
    </source>
</evidence>
<accession>E9GGZ8</accession>
<keyword evidence="3" id="KW-1185">Reference proteome</keyword>
<evidence type="ECO:0000313" key="3">
    <source>
        <dbReference type="Proteomes" id="UP000000305"/>
    </source>
</evidence>
<dbReference type="InParanoid" id="E9GGZ8"/>
<sequence length="97" mass="11049">MILGAKPSKEARKISKQIDQKRMEDFSEAAEEAENFKKFAKSEAEIKRRKRKALAEVDAEVKSSMAMDPEPERTVGEPSDSTLAVFPRMEILRMEDC</sequence>
<feature type="region of interest" description="Disordered" evidence="1">
    <location>
        <begin position="59"/>
        <end position="80"/>
    </location>
</feature>
<organism evidence="2 3">
    <name type="scientific">Daphnia pulex</name>
    <name type="common">Water flea</name>
    <dbReference type="NCBI Taxonomy" id="6669"/>
    <lineage>
        <taxon>Eukaryota</taxon>
        <taxon>Metazoa</taxon>
        <taxon>Ecdysozoa</taxon>
        <taxon>Arthropoda</taxon>
        <taxon>Crustacea</taxon>
        <taxon>Branchiopoda</taxon>
        <taxon>Diplostraca</taxon>
        <taxon>Cladocera</taxon>
        <taxon>Anomopoda</taxon>
        <taxon>Daphniidae</taxon>
        <taxon>Daphnia</taxon>
    </lineage>
</organism>
<evidence type="ECO:0000313" key="2">
    <source>
        <dbReference type="EMBL" id="EFX81115.1"/>
    </source>
</evidence>
<dbReference type="KEGG" id="dpx:DAPPUDRAFT_242575"/>
<dbReference type="AlphaFoldDB" id="E9GGZ8"/>
<protein>
    <submittedName>
        <fullName evidence="2">Uncharacterized protein</fullName>
    </submittedName>
</protein>